<dbReference type="Proteomes" id="UP001148838">
    <property type="component" value="Unassembled WGS sequence"/>
</dbReference>
<keyword evidence="2" id="KW-1185">Reference proteome</keyword>
<dbReference type="EMBL" id="JAJSOF020000038">
    <property type="protein sequence ID" value="KAJ4427432.1"/>
    <property type="molecule type" value="Genomic_DNA"/>
</dbReference>
<comment type="caution">
    <text evidence="1">The sequence shown here is derived from an EMBL/GenBank/DDBJ whole genome shotgun (WGS) entry which is preliminary data.</text>
</comment>
<evidence type="ECO:0000313" key="2">
    <source>
        <dbReference type="Proteomes" id="UP001148838"/>
    </source>
</evidence>
<reference evidence="1 2" key="1">
    <citation type="journal article" date="2022" name="Allergy">
        <title>Genome assembly and annotation of Periplaneta americana reveal a comprehensive cockroach allergen profile.</title>
        <authorList>
            <person name="Wang L."/>
            <person name="Xiong Q."/>
            <person name="Saelim N."/>
            <person name="Wang L."/>
            <person name="Nong W."/>
            <person name="Wan A.T."/>
            <person name="Shi M."/>
            <person name="Liu X."/>
            <person name="Cao Q."/>
            <person name="Hui J.H.L."/>
            <person name="Sookrung N."/>
            <person name="Leung T.F."/>
            <person name="Tungtrongchitr A."/>
            <person name="Tsui S.K.W."/>
        </authorList>
    </citation>
    <scope>NUCLEOTIDE SEQUENCE [LARGE SCALE GENOMIC DNA]</scope>
    <source>
        <strain evidence="1">PWHHKU_190912</strain>
    </source>
</reference>
<sequence length="334" mass="38071">MYVLWMQMVSNVRQTVPCLSDLDDTPELEGSAVLFLFELLLPAAVLEENIDDVIKVDLRGTSDSMQRNAVYSLLKQNLFVKGLFHNVFRPLQCRHHVGEIELSAALCYELQASGKSCPQRTPTSFDVPTSDGSLPKANQTIGLPLLRRTHVPFSISECVRLSFVRCSFANSEIETLPHVLGSCPHGEALRNTRHHKVRSAIAQALRNTGFTVFEEFHGLSTIGNTRRIDMIAFQDHRRGFIIDPTVRFETCKSQPQDAHQEKQFSYEPTIPYYQEKYQLQQGYCEDHSPPREKKKMEDLDRRISRIAERYPDHKEDSDVLTYPRAIGDSLGGNF</sequence>
<proteinExistence type="predicted"/>
<protein>
    <submittedName>
        <fullName evidence="1">Uncharacterized protein</fullName>
    </submittedName>
</protein>
<evidence type="ECO:0000313" key="1">
    <source>
        <dbReference type="EMBL" id="KAJ4427432.1"/>
    </source>
</evidence>
<accession>A0ABQ8S0G6</accession>
<gene>
    <name evidence="1" type="ORF">ANN_25054</name>
</gene>
<name>A0ABQ8S0G6_PERAM</name>
<organism evidence="1 2">
    <name type="scientific">Periplaneta americana</name>
    <name type="common">American cockroach</name>
    <name type="synonym">Blatta americana</name>
    <dbReference type="NCBI Taxonomy" id="6978"/>
    <lineage>
        <taxon>Eukaryota</taxon>
        <taxon>Metazoa</taxon>
        <taxon>Ecdysozoa</taxon>
        <taxon>Arthropoda</taxon>
        <taxon>Hexapoda</taxon>
        <taxon>Insecta</taxon>
        <taxon>Pterygota</taxon>
        <taxon>Neoptera</taxon>
        <taxon>Polyneoptera</taxon>
        <taxon>Dictyoptera</taxon>
        <taxon>Blattodea</taxon>
        <taxon>Blattoidea</taxon>
        <taxon>Blattidae</taxon>
        <taxon>Blattinae</taxon>
        <taxon>Periplaneta</taxon>
    </lineage>
</organism>